<dbReference type="Proteomes" id="UP001501321">
    <property type="component" value="Unassembled WGS sequence"/>
</dbReference>
<reference evidence="2" key="1">
    <citation type="journal article" date="2019" name="Int. J. Syst. Evol. Microbiol.">
        <title>The Global Catalogue of Microorganisms (GCM) 10K type strain sequencing project: providing services to taxonomists for standard genome sequencing and annotation.</title>
        <authorList>
            <consortium name="The Broad Institute Genomics Platform"/>
            <consortium name="The Broad Institute Genome Sequencing Center for Infectious Disease"/>
            <person name="Wu L."/>
            <person name="Ma J."/>
        </authorList>
    </citation>
    <scope>NUCLEOTIDE SEQUENCE [LARGE SCALE GENOMIC DNA]</scope>
    <source>
        <strain evidence="2">JCM 32226</strain>
    </source>
</reference>
<comment type="caution">
    <text evidence="1">The sequence shown here is derived from an EMBL/GenBank/DDBJ whole genome shotgun (WGS) entry which is preliminary data.</text>
</comment>
<protein>
    <submittedName>
        <fullName evidence="1">Uncharacterized protein</fullName>
    </submittedName>
</protein>
<dbReference type="EMBL" id="BAABFC010000003">
    <property type="protein sequence ID" value="GAA4494859.1"/>
    <property type="molecule type" value="Genomic_DNA"/>
</dbReference>
<accession>A0ABP8Q1H4</accession>
<proteinExistence type="predicted"/>
<evidence type="ECO:0000313" key="1">
    <source>
        <dbReference type="EMBL" id="GAA4494859.1"/>
    </source>
</evidence>
<name>A0ABP8Q1H4_9GAMM</name>
<sequence length="69" mass="7178">MAWAVALRPKVAASRHASTLGLHRMEFDSLVVSMGGGQQAPLASGPGPVKVAASGFIETQDGCWTLLRS</sequence>
<keyword evidence="2" id="KW-1185">Reference proteome</keyword>
<evidence type="ECO:0000313" key="2">
    <source>
        <dbReference type="Proteomes" id="UP001501321"/>
    </source>
</evidence>
<gene>
    <name evidence="1" type="ORF">GCM10023095_07160</name>
</gene>
<organism evidence="1 2">
    <name type="scientific">Pseudaeromonas paramecii</name>
    <dbReference type="NCBI Taxonomy" id="2138166"/>
    <lineage>
        <taxon>Bacteria</taxon>
        <taxon>Pseudomonadati</taxon>
        <taxon>Pseudomonadota</taxon>
        <taxon>Gammaproteobacteria</taxon>
        <taxon>Aeromonadales</taxon>
        <taxon>Aeromonadaceae</taxon>
        <taxon>Pseudaeromonas</taxon>
    </lineage>
</organism>